<protein>
    <submittedName>
        <fullName evidence="1">Uncharacterized protein</fullName>
    </submittedName>
</protein>
<proteinExistence type="predicted"/>
<accession>A0A1G9ARG1</accession>
<gene>
    <name evidence="1" type="ORF">SAMN05216243_2684</name>
</gene>
<evidence type="ECO:0000313" key="1">
    <source>
        <dbReference type="EMBL" id="SDK29926.1"/>
    </source>
</evidence>
<sequence>MLTYEIIESKLQDIKRLDDELVCREIEEVIANYHLTITQKTTLRTKKGSYHWHTKKEKQAGVLEITYWPQKGRLWLEIADNRLADWNHSLIEDAANCLAERFAGKIERLKV</sequence>
<organism evidence="1 2">
    <name type="scientific">Sediminibacillus albus</name>
    <dbReference type="NCBI Taxonomy" id="407036"/>
    <lineage>
        <taxon>Bacteria</taxon>
        <taxon>Bacillati</taxon>
        <taxon>Bacillota</taxon>
        <taxon>Bacilli</taxon>
        <taxon>Bacillales</taxon>
        <taxon>Bacillaceae</taxon>
        <taxon>Sediminibacillus</taxon>
    </lineage>
</organism>
<dbReference type="STRING" id="407036.SAMN05216243_2684"/>
<dbReference type="OrthoDB" id="8452012at2"/>
<dbReference type="Proteomes" id="UP000198694">
    <property type="component" value="Unassembled WGS sequence"/>
</dbReference>
<dbReference type="EMBL" id="FNFL01000004">
    <property type="protein sequence ID" value="SDK29926.1"/>
    <property type="molecule type" value="Genomic_DNA"/>
</dbReference>
<dbReference type="AlphaFoldDB" id="A0A1G9ARG1"/>
<keyword evidence="2" id="KW-1185">Reference proteome</keyword>
<dbReference type="RefSeq" id="WP_093215124.1">
    <property type="nucleotide sequence ID" value="NZ_FNFL01000004.1"/>
</dbReference>
<reference evidence="1 2" key="1">
    <citation type="submission" date="2016-10" db="EMBL/GenBank/DDBJ databases">
        <authorList>
            <person name="de Groot N.N."/>
        </authorList>
    </citation>
    <scope>NUCLEOTIDE SEQUENCE [LARGE SCALE GENOMIC DNA]</scope>
    <source>
        <strain evidence="1 2">CGMCC 1.6502</strain>
    </source>
</reference>
<name>A0A1G9ARG1_9BACI</name>
<evidence type="ECO:0000313" key="2">
    <source>
        <dbReference type="Proteomes" id="UP000198694"/>
    </source>
</evidence>